<sequence>MDVFEEHRSHLFGVAYRLLGTRADAEDAVQEAWLRYAAADQAAIIDLRGWLITVTGRICLDVLRSARVRRETYIGQWLPEPLVSRPSDEPDPAEAVTLGEDISMALLVVLETLSPEQRAAFVLHDVFGVPFETLAATLGTTPATARQLASRARKAVAEGKARHTADRAEQERVLGAFFAAVQQGDLEGLLAVLAPDVVVTGDSNGLAPAASTPIPGALRVARFMLGLARRGHKLGGYAELVDVNGDLGVLAHDGENPVVMSFAIADGKITAMYDQLNPEKLHFVPELDRTRAIAF</sequence>
<dbReference type="Proteomes" id="UP000622552">
    <property type="component" value="Unassembled WGS sequence"/>
</dbReference>
<dbReference type="SUPFAM" id="SSF88659">
    <property type="entry name" value="Sigma3 and sigma4 domains of RNA polymerase sigma factors"/>
    <property type="match status" value="1"/>
</dbReference>
<feature type="domain" description="RNA polymerase sigma factor 70 region 4 type 2" evidence="7">
    <location>
        <begin position="104"/>
        <end position="155"/>
    </location>
</feature>
<dbReference type="Gene3D" id="3.10.450.50">
    <property type="match status" value="1"/>
</dbReference>
<dbReference type="Pfam" id="PF08281">
    <property type="entry name" value="Sigma70_r4_2"/>
    <property type="match status" value="1"/>
</dbReference>
<dbReference type="InterPro" id="IPR013324">
    <property type="entry name" value="RNA_pol_sigma_r3/r4-like"/>
</dbReference>
<dbReference type="PANTHER" id="PTHR30173:SF36">
    <property type="entry name" value="ECF RNA POLYMERASE SIGMA FACTOR SIGJ"/>
    <property type="match status" value="1"/>
</dbReference>
<dbReference type="InterPro" id="IPR007627">
    <property type="entry name" value="RNA_pol_sigma70_r2"/>
</dbReference>
<dbReference type="InterPro" id="IPR014284">
    <property type="entry name" value="RNA_pol_sigma-70_dom"/>
</dbReference>
<dbReference type="SUPFAM" id="SSF54427">
    <property type="entry name" value="NTF2-like"/>
    <property type="match status" value="1"/>
</dbReference>
<dbReference type="InterPro" id="IPR013249">
    <property type="entry name" value="RNA_pol_sigma70_r4_t2"/>
</dbReference>
<keyword evidence="5" id="KW-0804">Transcription</keyword>
<evidence type="ECO:0000256" key="4">
    <source>
        <dbReference type="ARBA" id="ARBA00023082"/>
    </source>
</evidence>
<evidence type="ECO:0000313" key="8">
    <source>
        <dbReference type="EMBL" id="MBG6139865.1"/>
    </source>
</evidence>
<evidence type="ECO:0000259" key="7">
    <source>
        <dbReference type="Pfam" id="PF08281"/>
    </source>
</evidence>
<comment type="subunit">
    <text evidence="2">Interacts transiently with the RNA polymerase catalytic core formed by RpoA, RpoB, RpoC and RpoZ (2 alpha, 1 beta, 1 beta' and 1 omega subunit) to form the RNA polymerase holoenzyme that can initiate transcription.</text>
</comment>
<dbReference type="GO" id="GO:0003677">
    <property type="term" value="F:DNA binding"/>
    <property type="evidence" value="ECO:0007669"/>
    <property type="project" value="InterPro"/>
</dbReference>
<dbReference type="InterPro" id="IPR013325">
    <property type="entry name" value="RNA_pol_sigma_r2"/>
</dbReference>
<comment type="similarity">
    <text evidence="1">Belongs to the sigma-70 factor family. ECF subfamily.</text>
</comment>
<accession>A0A8J7GUP4</accession>
<evidence type="ECO:0000259" key="6">
    <source>
        <dbReference type="Pfam" id="PF04542"/>
    </source>
</evidence>
<dbReference type="Gene3D" id="1.10.10.10">
    <property type="entry name" value="Winged helix-like DNA-binding domain superfamily/Winged helix DNA-binding domain"/>
    <property type="match status" value="1"/>
</dbReference>
<dbReference type="SUPFAM" id="SSF88946">
    <property type="entry name" value="Sigma2 domain of RNA polymerase sigma factors"/>
    <property type="match status" value="1"/>
</dbReference>
<dbReference type="GO" id="GO:0006352">
    <property type="term" value="P:DNA-templated transcription initiation"/>
    <property type="evidence" value="ECO:0007669"/>
    <property type="project" value="InterPro"/>
</dbReference>
<evidence type="ECO:0000256" key="1">
    <source>
        <dbReference type="ARBA" id="ARBA00010641"/>
    </source>
</evidence>
<evidence type="ECO:0000256" key="2">
    <source>
        <dbReference type="ARBA" id="ARBA00011344"/>
    </source>
</evidence>
<dbReference type="NCBIfam" id="TIGR02937">
    <property type="entry name" value="sigma70-ECF"/>
    <property type="match status" value="1"/>
</dbReference>
<dbReference type="Gene3D" id="1.10.1740.10">
    <property type="match status" value="1"/>
</dbReference>
<gene>
    <name evidence="8" type="ORF">IW245_006059</name>
</gene>
<dbReference type="InterPro" id="IPR036388">
    <property type="entry name" value="WH-like_DNA-bd_sf"/>
</dbReference>
<keyword evidence="4" id="KW-0731">Sigma factor</keyword>
<dbReference type="InterPro" id="IPR032710">
    <property type="entry name" value="NTF2-like_dom_sf"/>
</dbReference>
<dbReference type="AlphaFoldDB" id="A0A8J7GUP4"/>
<dbReference type="NCBIfam" id="NF007214">
    <property type="entry name" value="PRK09636.1"/>
    <property type="match status" value="1"/>
</dbReference>
<dbReference type="InterPro" id="IPR052704">
    <property type="entry name" value="ECF_Sigma-70_Domain"/>
</dbReference>
<name>A0A8J7GUP4_9ACTN</name>
<keyword evidence="9" id="KW-1185">Reference proteome</keyword>
<evidence type="ECO:0000313" key="9">
    <source>
        <dbReference type="Proteomes" id="UP000622552"/>
    </source>
</evidence>
<dbReference type="GO" id="GO:0016987">
    <property type="term" value="F:sigma factor activity"/>
    <property type="evidence" value="ECO:0007669"/>
    <property type="project" value="UniProtKB-KW"/>
</dbReference>
<reference evidence="8" key="1">
    <citation type="submission" date="2020-11" db="EMBL/GenBank/DDBJ databases">
        <title>Sequencing the genomes of 1000 actinobacteria strains.</title>
        <authorList>
            <person name="Klenk H.-P."/>
        </authorList>
    </citation>
    <scope>NUCLEOTIDE SEQUENCE</scope>
    <source>
        <strain evidence="8">DSM 45356</strain>
    </source>
</reference>
<proteinExistence type="inferred from homology"/>
<dbReference type="EMBL" id="JADOUF010000001">
    <property type="protein sequence ID" value="MBG6139865.1"/>
    <property type="molecule type" value="Genomic_DNA"/>
</dbReference>
<dbReference type="PANTHER" id="PTHR30173">
    <property type="entry name" value="SIGMA 19 FACTOR"/>
    <property type="match status" value="1"/>
</dbReference>
<organism evidence="8 9">
    <name type="scientific">Longispora fulva</name>
    <dbReference type="NCBI Taxonomy" id="619741"/>
    <lineage>
        <taxon>Bacteria</taxon>
        <taxon>Bacillati</taxon>
        <taxon>Actinomycetota</taxon>
        <taxon>Actinomycetes</taxon>
        <taxon>Micromonosporales</taxon>
        <taxon>Micromonosporaceae</taxon>
        <taxon>Longispora</taxon>
    </lineage>
</organism>
<evidence type="ECO:0000256" key="5">
    <source>
        <dbReference type="ARBA" id="ARBA00023163"/>
    </source>
</evidence>
<protein>
    <submittedName>
        <fullName evidence="8">RNA polymerase sigma-70 factor (ECF subfamily)</fullName>
    </submittedName>
</protein>
<dbReference type="Pfam" id="PF04542">
    <property type="entry name" value="Sigma70_r2"/>
    <property type="match status" value="1"/>
</dbReference>
<evidence type="ECO:0000256" key="3">
    <source>
        <dbReference type="ARBA" id="ARBA00023015"/>
    </source>
</evidence>
<feature type="domain" description="RNA polymerase sigma-70 region 2" evidence="6">
    <location>
        <begin position="4"/>
        <end position="67"/>
    </location>
</feature>
<comment type="caution">
    <text evidence="8">The sequence shown here is derived from an EMBL/GenBank/DDBJ whole genome shotgun (WGS) entry which is preliminary data.</text>
</comment>
<keyword evidence="3" id="KW-0805">Transcription regulation</keyword>
<dbReference type="RefSeq" id="WP_233472818.1">
    <property type="nucleotide sequence ID" value="NZ_BONS01000006.1"/>
</dbReference>